<gene>
    <name evidence="2" type="ORF">WB794_08295</name>
</gene>
<protein>
    <submittedName>
        <fullName evidence="2">Uncharacterized protein</fullName>
    </submittedName>
</protein>
<keyword evidence="1" id="KW-0732">Signal</keyword>
<evidence type="ECO:0000313" key="2">
    <source>
        <dbReference type="EMBL" id="MEJ1249670.1"/>
    </source>
</evidence>
<dbReference type="AlphaFoldDB" id="A0AAW9R1K0"/>
<dbReference type="Proteomes" id="UP001364472">
    <property type="component" value="Unassembled WGS sequence"/>
</dbReference>
<organism evidence="2 3">
    <name type="scientific">Denitratimonas tolerans</name>
    <dbReference type="NCBI Taxonomy" id="1338420"/>
    <lineage>
        <taxon>Bacteria</taxon>
        <taxon>Pseudomonadati</taxon>
        <taxon>Pseudomonadota</taxon>
        <taxon>Gammaproteobacteria</taxon>
        <taxon>Lysobacterales</taxon>
        <taxon>Lysobacteraceae</taxon>
        <taxon>Denitratimonas</taxon>
    </lineage>
</organism>
<accession>A0AAW9R1K0</accession>
<proteinExistence type="predicted"/>
<sequence length="260" mass="28326">MAWRIRIVAVAALALPPMFVPAQAQDEAWLRTAEELGTSLYQIDRAVQAAAKEGERSRAFRRDGRVQGWVADVQPDVVRITYVGTRDGAPVGLYRAAVDRSGRIREALEAIDAEPLSADLAMQHAIGRTAREVQRTTCSNEVETLVLPADDGWHAYVLPRAAFADVYVLGGSYRIELSASGDAVTQVQALASECVIVQNKKGSDAMLFAEDRGLLPNELHVYISRMAGKAMYVTTTPNGRTWLIRDGRIHGVERIPGAAG</sequence>
<evidence type="ECO:0000313" key="3">
    <source>
        <dbReference type="Proteomes" id="UP001364472"/>
    </source>
</evidence>
<name>A0AAW9R1K0_9GAMM</name>
<keyword evidence="3" id="KW-1185">Reference proteome</keyword>
<evidence type="ECO:0000256" key="1">
    <source>
        <dbReference type="SAM" id="SignalP"/>
    </source>
</evidence>
<reference evidence="2 3" key="1">
    <citation type="journal article" date="2016" name="Antonie Van Leeuwenhoek">
        <title>Denitratimonas tolerans gen. nov., sp. nov., a denitrifying bacterium isolated from a bioreactor for tannery wastewater treatment.</title>
        <authorList>
            <person name="Han S.I."/>
            <person name="Kim J.O."/>
            <person name="Lee Y.R."/>
            <person name="Ekpeghere K.I."/>
            <person name="Koh S.C."/>
            <person name="Whang K.S."/>
        </authorList>
    </citation>
    <scope>NUCLEOTIDE SEQUENCE [LARGE SCALE GENOMIC DNA]</scope>
    <source>
        <strain evidence="2 3">KACC 17565</strain>
    </source>
</reference>
<feature type="signal peptide" evidence="1">
    <location>
        <begin position="1"/>
        <end position="24"/>
    </location>
</feature>
<dbReference type="RefSeq" id="WP_337335387.1">
    <property type="nucleotide sequence ID" value="NZ_JBBDHC010000010.1"/>
</dbReference>
<feature type="chain" id="PRO_5043835830" evidence="1">
    <location>
        <begin position="25"/>
        <end position="260"/>
    </location>
</feature>
<comment type="caution">
    <text evidence="2">The sequence shown here is derived from an EMBL/GenBank/DDBJ whole genome shotgun (WGS) entry which is preliminary data.</text>
</comment>
<dbReference type="EMBL" id="JBBDHC010000010">
    <property type="protein sequence ID" value="MEJ1249670.1"/>
    <property type="molecule type" value="Genomic_DNA"/>
</dbReference>